<sequence>MCYFYVPCTRPHSLGGLNAQLDNSQGPQFKQEIYFFIRVLHLSLHCSLGVGFDPPNYNIYLQCVYIYILKQAPPAFPLNTIQDLTVKCSQCISEDQRAWE</sequence>
<dbReference type="EMBL" id="JAHDVG010000482">
    <property type="protein sequence ID" value="KAH1173433.1"/>
    <property type="molecule type" value="Genomic_DNA"/>
</dbReference>
<comment type="caution">
    <text evidence="1">The sequence shown here is derived from an EMBL/GenBank/DDBJ whole genome shotgun (WGS) entry which is preliminary data.</text>
</comment>
<proteinExistence type="predicted"/>
<protein>
    <submittedName>
        <fullName evidence="1">Uncharacterized protein</fullName>
    </submittedName>
</protein>
<dbReference type="Proteomes" id="UP000827986">
    <property type="component" value="Unassembled WGS sequence"/>
</dbReference>
<gene>
    <name evidence="1" type="ORF">KIL84_017272</name>
</gene>
<name>A0A9D3X5Y2_9SAUR</name>
<accession>A0A9D3X5Y2</accession>
<evidence type="ECO:0000313" key="2">
    <source>
        <dbReference type="Proteomes" id="UP000827986"/>
    </source>
</evidence>
<organism evidence="1 2">
    <name type="scientific">Mauremys mutica</name>
    <name type="common">yellowpond turtle</name>
    <dbReference type="NCBI Taxonomy" id="74926"/>
    <lineage>
        <taxon>Eukaryota</taxon>
        <taxon>Metazoa</taxon>
        <taxon>Chordata</taxon>
        <taxon>Craniata</taxon>
        <taxon>Vertebrata</taxon>
        <taxon>Euteleostomi</taxon>
        <taxon>Archelosauria</taxon>
        <taxon>Testudinata</taxon>
        <taxon>Testudines</taxon>
        <taxon>Cryptodira</taxon>
        <taxon>Durocryptodira</taxon>
        <taxon>Testudinoidea</taxon>
        <taxon>Geoemydidae</taxon>
        <taxon>Geoemydinae</taxon>
        <taxon>Mauremys</taxon>
    </lineage>
</organism>
<reference evidence="1" key="1">
    <citation type="submission" date="2021-09" db="EMBL/GenBank/DDBJ databases">
        <title>The genome of Mauremys mutica provides insights into the evolution of semi-aquatic lifestyle.</title>
        <authorList>
            <person name="Gong S."/>
            <person name="Gao Y."/>
        </authorList>
    </citation>
    <scope>NUCLEOTIDE SEQUENCE</scope>
    <source>
        <strain evidence="1">MM-2020</strain>
        <tissue evidence="1">Muscle</tissue>
    </source>
</reference>
<evidence type="ECO:0000313" key="1">
    <source>
        <dbReference type="EMBL" id="KAH1173433.1"/>
    </source>
</evidence>
<dbReference type="AlphaFoldDB" id="A0A9D3X5Y2"/>
<keyword evidence="2" id="KW-1185">Reference proteome</keyword>